<organism evidence="1">
    <name type="scientific">viral metagenome</name>
    <dbReference type="NCBI Taxonomy" id="1070528"/>
    <lineage>
        <taxon>unclassified sequences</taxon>
        <taxon>metagenomes</taxon>
        <taxon>organismal metagenomes</taxon>
    </lineage>
</organism>
<evidence type="ECO:0000313" key="1">
    <source>
        <dbReference type="EMBL" id="QHT17587.1"/>
    </source>
</evidence>
<protein>
    <submittedName>
        <fullName evidence="1">Uncharacterized protein</fullName>
    </submittedName>
</protein>
<proteinExistence type="predicted"/>
<name>A0A6C0DLZ0_9ZZZZ</name>
<dbReference type="EMBL" id="MN739643">
    <property type="protein sequence ID" value="QHT17587.1"/>
    <property type="molecule type" value="Genomic_DNA"/>
</dbReference>
<sequence length="100" mass="11762">MNYTNMDLDYDIVKMHIDNYINDKYLSYSDADLMEIALLYNTFTDDFKEIVILLTNEPCSPNDFRIRAEIALKLLSYKLMTEYLTHEVSDADTDLEESDN</sequence>
<reference evidence="1" key="1">
    <citation type="journal article" date="2020" name="Nature">
        <title>Giant virus diversity and host interactions through global metagenomics.</title>
        <authorList>
            <person name="Schulz F."/>
            <person name="Roux S."/>
            <person name="Paez-Espino D."/>
            <person name="Jungbluth S."/>
            <person name="Walsh D.A."/>
            <person name="Denef V.J."/>
            <person name="McMahon K.D."/>
            <person name="Konstantinidis K.T."/>
            <person name="Eloe-Fadrosh E.A."/>
            <person name="Kyrpides N.C."/>
            <person name="Woyke T."/>
        </authorList>
    </citation>
    <scope>NUCLEOTIDE SEQUENCE</scope>
    <source>
        <strain evidence="1">GVMAG-M-3300023174-30</strain>
    </source>
</reference>
<dbReference type="AlphaFoldDB" id="A0A6C0DLZ0"/>
<accession>A0A6C0DLZ0</accession>